<dbReference type="AlphaFoldDB" id="A0A917DJ12"/>
<dbReference type="Proteomes" id="UP000633205">
    <property type="component" value="Unassembled WGS sequence"/>
</dbReference>
<keyword evidence="1 2" id="KW-0238">DNA-binding</keyword>
<dbReference type="GO" id="GO:0003677">
    <property type="term" value="F:DNA binding"/>
    <property type="evidence" value="ECO:0007669"/>
    <property type="project" value="UniProtKB-UniRule"/>
</dbReference>
<reference evidence="4" key="2">
    <citation type="submission" date="2020-09" db="EMBL/GenBank/DDBJ databases">
        <authorList>
            <person name="Sun Q."/>
            <person name="Zhou Y."/>
        </authorList>
    </citation>
    <scope>NUCLEOTIDE SEQUENCE</scope>
    <source>
        <strain evidence="4">CGMCC 1.15152</strain>
    </source>
</reference>
<evidence type="ECO:0000259" key="3">
    <source>
        <dbReference type="PROSITE" id="PS50977"/>
    </source>
</evidence>
<accession>A0A917DJ12</accession>
<keyword evidence="5" id="KW-1185">Reference proteome</keyword>
<protein>
    <recommendedName>
        <fullName evidence="3">HTH tetR-type domain-containing protein</fullName>
    </recommendedName>
</protein>
<dbReference type="InterPro" id="IPR009057">
    <property type="entry name" value="Homeodomain-like_sf"/>
</dbReference>
<gene>
    <name evidence="4" type="ORF">GCM10010915_24530</name>
</gene>
<evidence type="ECO:0000256" key="1">
    <source>
        <dbReference type="ARBA" id="ARBA00023125"/>
    </source>
</evidence>
<comment type="caution">
    <text evidence="4">The sequence shown here is derived from an EMBL/GenBank/DDBJ whole genome shotgun (WGS) entry which is preliminary data.</text>
</comment>
<dbReference type="Gene3D" id="1.10.357.10">
    <property type="entry name" value="Tetracycline Repressor, domain 2"/>
    <property type="match status" value="1"/>
</dbReference>
<evidence type="ECO:0000313" key="4">
    <source>
        <dbReference type="EMBL" id="GGD42519.1"/>
    </source>
</evidence>
<reference evidence="4" key="1">
    <citation type="journal article" date="2014" name="Int. J. Syst. Evol. Microbiol.">
        <title>Complete genome sequence of Corynebacterium casei LMG S-19264T (=DSM 44701T), isolated from a smear-ripened cheese.</title>
        <authorList>
            <consortium name="US DOE Joint Genome Institute (JGI-PGF)"/>
            <person name="Walter F."/>
            <person name="Albersmeier A."/>
            <person name="Kalinowski J."/>
            <person name="Ruckert C."/>
        </authorList>
    </citation>
    <scope>NUCLEOTIDE SEQUENCE</scope>
    <source>
        <strain evidence="4">CGMCC 1.15152</strain>
    </source>
</reference>
<feature type="domain" description="HTH tetR-type" evidence="3">
    <location>
        <begin position="15"/>
        <end position="75"/>
    </location>
</feature>
<dbReference type="RefSeq" id="WP_188712488.1">
    <property type="nucleotide sequence ID" value="NZ_BMHO01000001.1"/>
</dbReference>
<evidence type="ECO:0000313" key="5">
    <source>
        <dbReference type="Proteomes" id="UP000633205"/>
    </source>
</evidence>
<dbReference type="SUPFAM" id="SSF46689">
    <property type="entry name" value="Homeodomain-like"/>
    <property type="match status" value="1"/>
</dbReference>
<organism evidence="4 5">
    <name type="scientific">Microbacterium faecale</name>
    <dbReference type="NCBI Taxonomy" id="1804630"/>
    <lineage>
        <taxon>Bacteria</taxon>
        <taxon>Bacillati</taxon>
        <taxon>Actinomycetota</taxon>
        <taxon>Actinomycetes</taxon>
        <taxon>Micrococcales</taxon>
        <taxon>Microbacteriaceae</taxon>
        <taxon>Microbacterium</taxon>
    </lineage>
</organism>
<sequence length="195" mass="21179">MARSSDSTDVDPRALRSRRLLHDAMRDLLARTPLADIGVAELCRAAGVHRTTFYGHYDSVGDLAADVYASIIDEASSVVPAHDAPLPEISNDYLRATVAVLDAVAAERDAIRALLDSSVSLNFRQRMRTHFLKRATDAIDVIRARGVDLPRDAAVGAAVIAGGTVSAIELWAQIDSDDAETFAERIRANMPAWWP</sequence>
<dbReference type="EMBL" id="BMHO01000001">
    <property type="protein sequence ID" value="GGD42519.1"/>
    <property type="molecule type" value="Genomic_DNA"/>
</dbReference>
<dbReference type="PROSITE" id="PS50977">
    <property type="entry name" value="HTH_TETR_2"/>
    <property type="match status" value="1"/>
</dbReference>
<evidence type="ECO:0000256" key="2">
    <source>
        <dbReference type="PROSITE-ProRule" id="PRU00335"/>
    </source>
</evidence>
<feature type="DNA-binding region" description="H-T-H motif" evidence="2">
    <location>
        <begin position="38"/>
        <end position="57"/>
    </location>
</feature>
<proteinExistence type="predicted"/>
<name>A0A917DJ12_9MICO</name>
<dbReference type="InterPro" id="IPR001647">
    <property type="entry name" value="HTH_TetR"/>
</dbReference>